<gene>
    <name evidence="1" type="ORF">SMRZ_LOCUS20491</name>
</gene>
<dbReference type="InterPro" id="IPR032675">
    <property type="entry name" value="LRR_dom_sf"/>
</dbReference>
<keyword evidence="2" id="KW-1185">Reference proteome</keyword>
<proteinExistence type="predicted"/>
<dbReference type="SUPFAM" id="SSF52047">
    <property type="entry name" value="RNI-like"/>
    <property type="match status" value="1"/>
</dbReference>
<dbReference type="AlphaFoldDB" id="A0A183MWR6"/>
<evidence type="ECO:0000313" key="2">
    <source>
        <dbReference type="Proteomes" id="UP000277204"/>
    </source>
</evidence>
<name>A0A183MWR6_9TREM</name>
<organism evidence="1 2">
    <name type="scientific">Schistosoma margrebowiei</name>
    <dbReference type="NCBI Taxonomy" id="48269"/>
    <lineage>
        <taxon>Eukaryota</taxon>
        <taxon>Metazoa</taxon>
        <taxon>Spiralia</taxon>
        <taxon>Lophotrochozoa</taxon>
        <taxon>Platyhelminthes</taxon>
        <taxon>Trematoda</taxon>
        <taxon>Digenea</taxon>
        <taxon>Strigeidida</taxon>
        <taxon>Schistosomatoidea</taxon>
        <taxon>Schistosomatidae</taxon>
        <taxon>Schistosoma</taxon>
    </lineage>
</organism>
<dbReference type="Proteomes" id="UP000277204">
    <property type="component" value="Unassembled WGS sequence"/>
</dbReference>
<protein>
    <submittedName>
        <fullName evidence="1">Uncharacterized protein</fullName>
    </submittedName>
</protein>
<evidence type="ECO:0000313" key="1">
    <source>
        <dbReference type="EMBL" id="VDP35942.1"/>
    </source>
</evidence>
<accession>A0A183MWR6</accession>
<reference evidence="1 2" key="1">
    <citation type="submission" date="2018-11" db="EMBL/GenBank/DDBJ databases">
        <authorList>
            <consortium name="Pathogen Informatics"/>
        </authorList>
    </citation>
    <scope>NUCLEOTIDE SEQUENCE [LARGE SCALE GENOMIC DNA]</scope>
    <source>
        <strain evidence="1 2">Zambia</strain>
    </source>
</reference>
<sequence>MLICSHRKRGSKSVCSAPVEEKRSNNERKNSMIAKCVSKKSVKFPGECNLVTRVIDPVDPWLNSCQLNGGHIDMLEYVFKYVQFQYVNLENSNLDDEVPYMEWLDLRENNLGLTFVQILSSSLRIPRKELKPKKFTKESFDRNCNGLSEKLSDKDTSKTSKNVSISESNLSSSKTLPFHSRGLHLGCTGINGKLLHILIPGIRLGCITDLRLPDNGITGSDAKFLVPLLRYSSHLKYLDLSRNLLGRTWSAGWILAQVSVVMSKK</sequence>
<dbReference type="Gene3D" id="3.80.10.10">
    <property type="entry name" value="Ribonuclease Inhibitor"/>
    <property type="match status" value="1"/>
</dbReference>
<dbReference type="EMBL" id="UZAI01018332">
    <property type="protein sequence ID" value="VDP35942.1"/>
    <property type="molecule type" value="Genomic_DNA"/>
</dbReference>